<gene>
    <name evidence="1" type="ORF">OSTLU_29534</name>
</gene>
<sequence>MTEREYEWKHINARDFPSLEDGFRVLREIRYLIWKIGDVEILRAAANVRESHPGTGAPLGDGLRNLDMFDHSNFVIAYFHVPVEIYRFYHEEMPSLVPDLEDRKKCKVLATQGGLYRKNMSEWWCVVDYLLAIGYEWPVETMAKLVHWHRKFDDTEKKALEDYKAAGCPYHPRVVREAAKQGSLDALKWLREKNAPFDKYAVSWAANSGQVETLKYLVQEIKVKPDPMMCARAAEAGELTALQTLHEAGVPWDKRCIIAAAKEKKSKKKRKREEWSSWNKLGRIRCLQFALAYGCPGAEDALALSDQISENTRIYLRQVVRCPGINHWFFRISRILGKTVQTKMPAAERTVLEVCTNELRLRQLNFESDAFAGIV</sequence>
<dbReference type="PANTHER" id="PTHR46586:SF3">
    <property type="entry name" value="ANKYRIN REPEAT-CONTAINING PROTEIN"/>
    <property type="match status" value="1"/>
</dbReference>
<dbReference type="Gramene" id="ABP00898">
    <property type="protein sequence ID" value="ABP00898"/>
    <property type="gene ID" value="OSTLU_29534"/>
</dbReference>
<evidence type="ECO:0000313" key="1">
    <source>
        <dbReference type="EMBL" id="ABP00898.1"/>
    </source>
</evidence>
<dbReference type="RefSeq" id="XP_001422581.1">
    <property type="nucleotide sequence ID" value="XM_001422544.1"/>
</dbReference>
<dbReference type="Proteomes" id="UP000001568">
    <property type="component" value="Chromosome 20"/>
</dbReference>
<dbReference type="OrthoDB" id="494131at2759"/>
<reference evidence="1 2" key="1">
    <citation type="journal article" date="2007" name="Proc. Natl. Acad. Sci. U.S.A.">
        <title>The tiny eukaryote Ostreococcus provides genomic insights into the paradox of plankton speciation.</title>
        <authorList>
            <person name="Palenik B."/>
            <person name="Grimwood J."/>
            <person name="Aerts A."/>
            <person name="Rouze P."/>
            <person name="Salamov A."/>
            <person name="Putnam N."/>
            <person name="Dupont C."/>
            <person name="Jorgensen R."/>
            <person name="Derelle E."/>
            <person name="Rombauts S."/>
            <person name="Zhou K."/>
            <person name="Otillar R."/>
            <person name="Merchant S.S."/>
            <person name="Podell S."/>
            <person name="Gaasterland T."/>
            <person name="Napoli C."/>
            <person name="Gendler K."/>
            <person name="Manuell A."/>
            <person name="Tai V."/>
            <person name="Vallon O."/>
            <person name="Piganeau G."/>
            <person name="Jancek S."/>
            <person name="Heijde M."/>
            <person name="Jabbari K."/>
            <person name="Bowler C."/>
            <person name="Lohr M."/>
            <person name="Robbens S."/>
            <person name="Werner G."/>
            <person name="Dubchak I."/>
            <person name="Pazour G.J."/>
            <person name="Ren Q."/>
            <person name="Paulsen I."/>
            <person name="Delwiche C."/>
            <person name="Schmutz J."/>
            <person name="Rokhsar D."/>
            <person name="Van de Peer Y."/>
            <person name="Moreau H."/>
            <person name="Grigoriev I.V."/>
        </authorList>
    </citation>
    <scope>NUCLEOTIDE SEQUENCE [LARGE SCALE GENOMIC DNA]</scope>
    <source>
        <strain evidence="1 2">CCE9901</strain>
    </source>
</reference>
<keyword evidence="2" id="KW-1185">Reference proteome</keyword>
<protein>
    <submittedName>
        <fullName evidence="1">Uncharacterized protein</fullName>
    </submittedName>
</protein>
<organism evidence="1 2">
    <name type="scientific">Ostreococcus lucimarinus (strain CCE9901)</name>
    <dbReference type="NCBI Taxonomy" id="436017"/>
    <lineage>
        <taxon>Eukaryota</taxon>
        <taxon>Viridiplantae</taxon>
        <taxon>Chlorophyta</taxon>
        <taxon>Mamiellophyceae</taxon>
        <taxon>Mamiellales</taxon>
        <taxon>Bathycoccaceae</taxon>
        <taxon>Ostreococcus</taxon>
    </lineage>
</organism>
<dbReference type="KEGG" id="olu:OSTLU_29534"/>
<dbReference type="InterPro" id="IPR052050">
    <property type="entry name" value="SecEffector_AnkRepeat"/>
</dbReference>
<dbReference type="InterPro" id="IPR036770">
    <property type="entry name" value="Ankyrin_rpt-contain_sf"/>
</dbReference>
<dbReference type="HOGENOM" id="CLU_738493_0_0_1"/>
<name>A4SB99_OSTLU</name>
<evidence type="ECO:0000313" key="2">
    <source>
        <dbReference type="Proteomes" id="UP000001568"/>
    </source>
</evidence>
<dbReference type="EMBL" id="CP000600">
    <property type="protein sequence ID" value="ABP00898.1"/>
    <property type="molecule type" value="Genomic_DNA"/>
</dbReference>
<accession>A4SB99</accession>
<dbReference type="PANTHER" id="PTHR46586">
    <property type="entry name" value="ANKYRIN REPEAT-CONTAINING PROTEIN"/>
    <property type="match status" value="1"/>
</dbReference>
<dbReference type="SUPFAM" id="SSF140860">
    <property type="entry name" value="Pseudo ankyrin repeat-like"/>
    <property type="match status" value="1"/>
</dbReference>
<proteinExistence type="predicted"/>
<dbReference type="Gene3D" id="1.25.40.20">
    <property type="entry name" value="Ankyrin repeat-containing domain"/>
    <property type="match status" value="1"/>
</dbReference>
<dbReference type="AlphaFoldDB" id="A4SB99"/>
<dbReference type="GeneID" id="5006639"/>